<name>A0A229UPP9_9BACL</name>
<proteinExistence type="predicted"/>
<dbReference type="AlphaFoldDB" id="A0A229UPP9"/>
<evidence type="ECO:0000313" key="1">
    <source>
        <dbReference type="EMBL" id="OXM85344.1"/>
    </source>
</evidence>
<evidence type="ECO:0000313" key="2">
    <source>
        <dbReference type="Proteomes" id="UP000215509"/>
    </source>
</evidence>
<dbReference type="Proteomes" id="UP000215509">
    <property type="component" value="Unassembled WGS sequence"/>
</dbReference>
<gene>
    <name evidence="1" type="ORF">CF651_17320</name>
</gene>
<protein>
    <submittedName>
        <fullName evidence="1">Uncharacterized protein</fullName>
    </submittedName>
</protein>
<sequence>MEQSFGSSANPAIFLIKSFVLQKEKRFPVSNPLWIRGNLFFYVTGTVNGRDGEPFILVPKGAQACEQ</sequence>
<comment type="caution">
    <text evidence="1">The sequence shown here is derived from an EMBL/GenBank/DDBJ whole genome shotgun (WGS) entry which is preliminary data.</text>
</comment>
<keyword evidence="2" id="KW-1185">Reference proteome</keyword>
<accession>A0A229UPP9</accession>
<dbReference type="EMBL" id="NMQW01000023">
    <property type="protein sequence ID" value="OXM85344.1"/>
    <property type="molecule type" value="Genomic_DNA"/>
</dbReference>
<organism evidence="1 2">
    <name type="scientific">Paenibacillus rigui</name>
    <dbReference type="NCBI Taxonomy" id="554312"/>
    <lineage>
        <taxon>Bacteria</taxon>
        <taxon>Bacillati</taxon>
        <taxon>Bacillota</taxon>
        <taxon>Bacilli</taxon>
        <taxon>Bacillales</taxon>
        <taxon>Paenibacillaceae</taxon>
        <taxon>Paenibacillus</taxon>
    </lineage>
</organism>
<reference evidence="1 2" key="1">
    <citation type="submission" date="2017-07" db="EMBL/GenBank/DDBJ databases">
        <title>Genome sequencing and assembly of Paenibacillus rigui.</title>
        <authorList>
            <person name="Mayilraj S."/>
        </authorList>
    </citation>
    <scope>NUCLEOTIDE SEQUENCE [LARGE SCALE GENOMIC DNA]</scope>
    <source>
        <strain evidence="1 2">JCM 16352</strain>
    </source>
</reference>